<accession>A0A327T2V6</accession>
<sequence>MISSFSITNFRSIKDKVTLSFEAEKSQDLEKYFVIEPAPGQRLLKLGLIYGANGSGKTTILKALDSLRSLIIESPSQKQTLLNHIPFLFNALTPSQETKFELIFFQNGIKYSYEIAFTKKAVTFEKLEFYSPNKSLIYKRKTNIEKQLTEIKFGSKAKLKRTQEEILEANTLWNNPVLSGFLKSNIDSPELRDVTDWFSKVLRKMITPKTDLSDSINEGLEDKGINKDHIVKFLQKADFKITDLAIEKRKTDYDASMLGVISILRKQIGNKLINSTFPDSLDQLEIGFCHSVLNGDNTDSYILPYTQESEGTQRYFQFSGLLDQILGKSSVVLIDELESSLHPELLKHFLLLFLVNVKNSQIIATTHYRELLMERDIFRNDAIWFTEKKSNGSMELYALSDFDSSVIRDTTSVFNAYKSGKLGAVPQLEDYYLDFDNES</sequence>
<dbReference type="OrthoDB" id="9809324at2"/>
<dbReference type="EMBL" id="QLLR01000002">
    <property type="protein sequence ID" value="RAJ35599.1"/>
    <property type="molecule type" value="Genomic_DNA"/>
</dbReference>
<dbReference type="SUPFAM" id="SSF52540">
    <property type="entry name" value="P-loop containing nucleoside triphosphate hydrolases"/>
    <property type="match status" value="1"/>
</dbReference>
<dbReference type="AlphaFoldDB" id="A0A327T2V6"/>
<dbReference type="GO" id="GO:0005524">
    <property type="term" value="F:ATP binding"/>
    <property type="evidence" value="ECO:0007669"/>
    <property type="project" value="InterPro"/>
</dbReference>
<dbReference type="Gene3D" id="3.40.50.300">
    <property type="entry name" value="P-loop containing nucleotide triphosphate hydrolases"/>
    <property type="match status" value="1"/>
</dbReference>
<dbReference type="STRING" id="188932.AY601_0725"/>
<feature type="domain" description="ATPase AAA-type core" evidence="1">
    <location>
        <begin position="49"/>
        <end position="367"/>
    </location>
</feature>
<comment type="caution">
    <text evidence="2">The sequence shown here is derived from an EMBL/GenBank/DDBJ whole genome shotgun (WGS) entry which is preliminary data.</text>
</comment>
<dbReference type="RefSeq" id="WP_111632458.1">
    <property type="nucleotide sequence ID" value="NZ_QLLR01000002.1"/>
</dbReference>
<dbReference type="Pfam" id="PF13304">
    <property type="entry name" value="AAA_21"/>
    <property type="match status" value="1"/>
</dbReference>
<dbReference type="GO" id="GO:0016887">
    <property type="term" value="F:ATP hydrolysis activity"/>
    <property type="evidence" value="ECO:0007669"/>
    <property type="project" value="InterPro"/>
</dbReference>
<name>A0A327T2V6_9SPHI</name>
<evidence type="ECO:0000259" key="1">
    <source>
        <dbReference type="Pfam" id="PF13304"/>
    </source>
</evidence>
<proteinExistence type="predicted"/>
<dbReference type="InterPro" id="IPR003959">
    <property type="entry name" value="ATPase_AAA_core"/>
</dbReference>
<dbReference type="InterPro" id="IPR027417">
    <property type="entry name" value="P-loop_NTPase"/>
</dbReference>
<organism evidence="2 3">
    <name type="scientific">Pedobacter cryoconitis</name>
    <dbReference type="NCBI Taxonomy" id="188932"/>
    <lineage>
        <taxon>Bacteria</taxon>
        <taxon>Pseudomonadati</taxon>
        <taxon>Bacteroidota</taxon>
        <taxon>Sphingobacteriia</taxon>
        <taxon>Sphingobacteriales</taxon>
        <taxon>Sphingobacteriaceae</taxon>
        <taxon>Pedobacter</taxon>
    </lineage>
</organism>
<evidence type="ECO:0000313" key="3">
    <source>
        <dbReference type="Proteomes" id="UP000249754"/>
    </source>
</evidence>
<dbReference type="PANTHER" id="PTHR40396:SF1">
    <property type="entry name" value="ATPASE AAA-TYPE CORE DOMAIN-CONTAINING PROTEIN"/>
    <property type="match status" value="1"/>
</dbReference>
<evidence type="ECO:0000313" key="2">
    <source>
        <dbReference type="EMBL" id="RAJ35599.1"/>
    </source>
</evidence>
<dbReference type="PANTHER" id="PTHR40396">
    <property type="entry name" value="ATPASE-LIKE PROTEIN"/>
    <property type="match status" value="1"/>
</dbReference>
<dbReference type="Proteomes" id="UP000249754">
    <property type="component" value="Unassembled WGS sequence"/>
</dbReference>
<protein>
    <submittedName>
        <fullName evidence="2">AAA15 family ATPase/GTPase</fullName>
    </submittedName>
</protein>
<gene>
    <name evidence="2" type="ORF">LY11_00845</name>
</gene>
<reference evidence="2 3" key="1">
    <citation type="submission" date="2018-06" db="EMBL/GenBank/DDBJ databases">
        <title>Genomic Encyclopedia of Archaeal and Bacterial Type Strains, Phase II (KMG-II): from individual species to whole genera.</title>
        <authorList>
            <person name="Goeker M."/>
        </authorList>
    </citation>
    <scope>NUCLEOTIDE SEQUENCE [LARGE SCALE GENOMIC DNA]</scope>
    <source>
        <strain evidence="2 3">DSM 14825</strain>
    </source>
</reference>